<gene>
    <name evidence="1" type="primary">similar to unknown</name>
    <name evidence="1" type="ORF">CLUMA_CG019319</name>
</gene>
<dbReference type="Proteomes" id="UP000183832">
    <property type="component" value="Unassembled WGS sequence"/>
</dbReference>
<proteinExistence type="predicted"/>
<evidence type="ECO:0000313" key="1">
    <source>
        <dbReference type="EMBL" id="CRL06365.1"/>
    </source>
</evidence>
<dbReference type="Gene3D" id="3.40.1440.40">
    <property type="match status" value="1"/>
</dbReference>
<accession>A0A1J1J1P1</accession>
<dbReference type="AlphaFoldDB" id="A0A1J1J1P1"/>
<sequence length="135" mass="15328">MTYVSNISESISKLIRIKTDDVELAFKPQNKVSKFFTKLKDKKNILESKNVIYKIPCECGSCYIGQTTQTLKKRVSQHKTTVSTFDKLFSVPRSKAELLIEAISKSALVKHVSETNHRFDFDAVEVLDSANLKLL</sequence>
<dbReference type="InterPro" id="IPR053748">
    <property type="entry name" value="Host_DNA_Degrad_Endo"/>
</dbReference>
<reference evidence="1 2" key="1">
    <citation type="submission" date="2015-04" db="EMBL/GenBank/DDBJ databases">
        <authorList>
            <person name="Syromyatnikov M.Y."/>
            <person name="Popov V.N."/>
        </authorList>
    </citation>
    <scope>NUCLEOTIDE SEQUENCE [LARGE SCALE GENOMIC DNA]</scope>
</reference>
<dbReference type="EMBL" id="CVRI01000066">
    <property type="protein sequence ID" value="CRL06365.1"/>
    <property type="molecule type" value="Genomic_DNA"/>
</dbReference>
<keyword evidence="2" id="KW-1185">Reference proteome</keyword>
<name>A0A1J1J1P1_9DIPT</name>
<evidence type="ECO:0000313" key="2">
    <source>
        <dbReference type="Proteomes" id="UP000183832"/>
    </source>
</evidence>
<dbReference type="STRING" id="568069.A0A1J1J1P1"/>
<dbReference type="OrthoDB" id="7764440at2759"/>
<organism evidence="1 2">
    <name type="scientific">Clunio marinus</name>
    <dbReference type="NCBI Taxonomy" id="568069"/>
    <lineage>
        <taxon>Eukaryota</taxon>
        <taxon>Metazoa</taxon>
        <taxon>Ecdysozoa</taxon>
        <taxon>Arthropoda</taxon>
        <taxon>Hexapoda</taxon>
        <taxon>Insecta</taxon>
        <taxon>Pterygota</taxon>
        <taxon>Neoptera</taxon>
        <taxon>Endopterygota</taxon>
        <taxon>Diptera</taxon>
        <taxon>Nematocera</taxon>
        <taxon>Chironomoidea</taxon>
        <taxon>Chironomidae</taxon>
        <taxon>Clunio</taxon>
    </lineage>
</organism>
<protein>
    <submittedName>
        <fullName evidence="1">CLUMA_CG019319, isoform A</fullName>
    </submittedName>
</protein>